<proteinExistence type="predicted"/>
<dbReference type="Proteomes" id="UP000675781">
    <property type="component" value="Unassembled WGS sequence"/>
</dbReference>
<reference evidence="2" key="1">
    <citation type="submission" date="2021-04" db="EMBL/GenBank/DDBJ databases">
        <title>Genome based classification of Actinospica acidithermotolerans sp. nov., an actinobacterium isolated from an Indonesian hot spring.</title>
        <authorList>
            <person name="Kusuma A.B."/>
            <person name="Putra K.E."/>
            <person name="Nafisah S."/>
            <person name="Loh J."/>
            <person name="Nouioui I."/>
            <person name="Goodfellow M."/>
        </authorList>
    </citation>
    <scope>NUCLEOTIDE SEQUENCE</scope>
    <source>
        <strain evidence="2">CSCA 57</strain>
    </source>
</reference>
<keyword evidence="3" id="KW-1185">Reference proteome</keyword>
<accession>A0A941IUW5</accession>
<dbReference type="RefSeq" id="WP_212532614.1">
    <property type="nucleotide sequence ID" value="NZ_JAGSOG010000262.1"/>
</dbReference>
<dbReference type="AlphaFoldDB" id="A0A941IUW5"/>
<organism evidence="2 3">
    <name type="scientific">Actinospica durhamensis</name>
    <dbReference type="NCBI Taxonomy" id="1508375"/>
    <lineage>
        <taxon>Bacteria</taxon>
        <taxon>Bacillati</taxon>
        <taxon>Actinomycetota</taxon>
        <taxon>Actinomycetes</taxon>
        <taxon>Catenulisporales</taxon>
        <taxon>Actinospicaceae</taxon>
        <taxon>Actinospica</taxon>
    </lineage>
</organism>
<gene>
    <name evidence="2" type="ORF">KDL01_33080</name>
</gene>
<sequence>MEEAAARELLVAVNPNTSSSLPFLLLVPYGEGLLLASAGKWPRERSIFCMELPSRCWPRSPDLVDRSRVLACERRGASIDVVLDRPVRNRSQLVFTTCRGREMIFWQSPQARVRYPERSVVPASTAAGLSGLEIIVDTREKDGYDFAYQPVRLVRHRLACGDYGVVHDGRLVAAVERKSLPDLAGSLANHRLEYALAELAALPRAAVVIEEDYGQLFALEHSREARIADRLARLQVRYQSVPIIFLGTRGLAQEWIYRFLGAARQWVVDELAAGSHIDGQPGNRALRSAPAAYSASESSVRRWAYTVGLPQPEKGPIRPEVWAAWRRTHPRG</sequence>
<evidence type="ECO:0000313" key="2">
    <source>
        <dbReference type="EMBL" id="MBR7838153.1"/>
    </source>
</evidence>
<dbReference type="SUPFAM" id="SSF52980">
    <property type="entry name" value="Restriction endonuclease-like"/>
    <property type="match status" value="1"/>
</dbReference>
<dbReference type="GO" id="GO:0004518">
    <property type="term" value="F:nuclease activity"/>
    <property type="evidence" value="ECO:0007669"/>
    <property type="project" value="InterPro"/>
</dbReference>
<dbReference type="SMART" id="SM00891">
    <property type="entry name" value="ERCC4"/>
    <property type="match status" value="1"/>
</dbReference>
<dbReference type="GO" id="GO:0003677">
    <property type="term" value="F:DNA binding"/>
    <property type="evidence" value="ECO:0007669"/>
    <property type="project" value="InterPro"/>
</dbReference>
<dbReference type="InterPro" id="IPR006166">
    <property type="entry name" value="ERCC4_domain"/>
</dbReference>
<evidence type="ECO:0000259" key="1">
    <source>
        <dbReference type="SMART" id="SM00891"/>
    </source>
</evidence>
<dbReference type="Pfam" id="PF02732">
    <property type="entry name" value="ERCC4"/>
    <property type="match status" value="1"/>
</dbReference>
<protein>
    <submittedName>
        <fullName evidence="2">ERCC4 domain-containing protein</fullName>
    </submittedName>
</protein>
<dbReference type="GO" id="GO:0006259">
    <property type="term" value="P:DNA metabolic process"/>
    <property type="evidence" value="ECO:0007669"/>
    <property type="project" value="UniProtKB-ARBA"/>
</dbReference>
<comment type="caution">
    <text evidence="2">The sequence shown here is derived from an EMBL/GenBank/DDBJ whole genome shotgun (WGS) entry which is preliminary data.</text>
</comment>
<dbReference type="InterPro" id="IPR011335">
    <property type="entry name" value="Restrct_endonuc-II-like"/>
</dbReference>
<evidence type="ECO:0000313" key="3">
    <source>
        <dbReference type="Proteomes" id="UP000675781"/>
    </source>
</evidence>
<feature type="domain" description="ERCC4" evidence="1">
    <location>
        <begin position="133"/>
        <end position="213"/>
    </location>
</feature>
<name>A0A941IUW5_9ACTN</name>
<dbReference type="Gene3D" id="3.40.50.10130">
    <property type="match status" value="1"/>
</dbReference>
<dbReference type="EMBL" id="JAGSOG010000262">
    <property type="protein sequence ID" value="MBR7838153.1"/>
    <property type="molecule type" value="Genomic_DNA"/>
</dbReference>